<evidence type="ECO:0000256" key="2">
    <source>
        <dbReference type="ARBA" id="ARBA00004623"/>
    </source>
</evidence>
<feature type="region of interest" description="Disordered" evidence="13">
    <location>
        <begin position="107"/>
        <end position="131"/>
    </location>
</feature>
<feature type="compositionally biased region" description="Basic residues" evidence="13">
    <location>
        <begin position="110"/>
        <end position="119"/>
    </location>
</feature>
<dbReference type="OrthoDB" id="18982at2759"/>
<feature type="region of interest" description="Disordered" evidence="13">
    <location>
        <begin position="150"/>
        <end position="179"/>
    </location>
</feature>
<dbReference type="PANTHER" id="PTHR13190">
    <property type="entry name" value="AUTOPHAGY-RELATED 2, ISOFORM A"/>
    <property type="match status" value="1"/>
</dbReference>
<dbReference type="GO" id="GO:0061723">
    <property type="term" value="P:glycophagy"/>
    <property type="evidence" value="ECO:0007669"/>
    <property type="project" value="TreeGrafter"/>
</dbReference>
<keyword evidence="8" id="KW-0445">Lipid transport</keyword>
<dbReference type="GO" id="GO:0006869">
    <property type="term" value="P:lipid transport"/>
    <property type="evidence" value="ECO:0007669"/>
    <property type="project" value="UniProtKB-KW"/>
</dbReference>
<evidence type="ECO:0000256" key="11">
    <source>
        <dbReference type="ARBA" id="ARBA00024615"/>
    </source>
</evidence>
<feature type="region of interest" description="Disordered" evidence="13">
    <location>
        <begin position="668"/>
        <end position="701"/>
    </location>
</feature>
<evidence type="ECO:0000313" key="14">
    <source>
        <dbReference type="EMBL" id="OQD74621.1"/>
    </source>
</evidence>
<evidence type="ECO:0000256" key="12">
    <source>
        <dbReference type="ARBA" id="ARBA00024631"/>
    </source>
</evidence>
<dbReference type="GO" id="GO:0034727">
    <property type="term" value="P:piecemeal microautophagy of the nucleus"/>
    <property type="evidence" value="ECO:0007669"/>
    <property type="project" value="TreeGrafter"/>
</dbReference>
<dbReference type="GO" id="GO:0034045">
    <property type="term" value="C:phagophore assembly site membrane"/>
    <property type="evidence" value="ECO:0007669"/>
    <property type="project" value="UniProtKB-SubCell"/>
</dbReference>
<dbReference type="GO" id="GO:0061908">
    <property type="term" value="C:phagophore"/>
    <property type="evidence" value="ECO:0007669"/>
    <property type="project" value="TreeGrafter"/>
</dbReference>
<keyword evidence="9" id="KW-0472">Membrane</keyword>
<evidence type="ECO:0000256" key="5">
    <source>
        <dbReference type="ARBA" id="ARBA00022448"/>
    </source>
</evidence>
<organism evidence="14 15">
    <name type="scientific">Penicillium decumbens</name>
    <dbReference type="NCBI Taxonomy" id="69771"/>
    <lineage>
        <taxon>Eukaryota</taxon>
        <taxon>Fungi</taxon>
        <taxon>Dikarya</taxon>
        <taxon>Ascomycota</taxon>
        <taxon>Pezizomycotina</taxon>
        <taxon>Eurotiomycetes</taxon>
        <taxon>Eurotiomycetidae</taxon>
        <taxon>Eurotiales</taxon>
        <taxon>Aspergillaceae</taxon>
        <taxon>Penicillium</taxon>
    </lineage>
</organism>
<comment type="similarity">
    <text evidence="3">Belongs to the ATG2 family.</text>
</comment>
<feature type="region of interest" description="Disordered" evidence="13">
    <location>
        <begin position="569"/>
        <end position="646"/>
    </location>
</feature>
<sequence>MGYFLPSFFQKRLLKYALSRLGLVDTEALDPDSLGIRFGQRSTVELRDIGLKLEKLATLLHIPPTCELIAARIQFLRITVPADIYSSGIVCEASGINVHLRLLPDEAAKGRHPKPKSRPTKVSDPLGSDVQILPTPSNLAESFLQAEPEEEKEELQAAISSHSHVLQKPSSFTDEEDEELGLGSASLSLPSFVAAFLKGVADRLQLKIRDVAVRLDMELKQDGPAKRQPEDKPDLVAGLLSVHEIDVHGVSEFTTGPDESLPFREGKRMVSIDGINIGLVADPVVFSNYSRFTAPASPTTTMQSKESHPSSRAPSPQPLDSSGSNPGLAMTQSTIFESSIQSSRGSVSDHGMEESVISHGGRFSDADSEPESRYDRYLDDSQIFGDDPFQDNPGYLDSVIDTQFHDFDGGLAASTQLQRHPTAENDDRISHQSLPLWSSGILAGHEDVEHAERASMPSESTHWSQAYESTPGSQVDLEANAPAHSTLYPDDSEDPFIPQLGASQHLSQAFAPPSESGSAASGSATPDAELTESKYFSQDEAQSLYMSAISKGDGGSFIPNMPGAWDSFAPSKLSASSSEKLTERTDPTENTQSGQEGLDDASDSTPKLTGQSNSYFGDHQSLESSQAQSMSASTDKASSPSSPTLHRMSELRKPMLSLDKVLVWLPSTPEETSTSDHASPKMDKADSDPKEPESGLNESIVGESMFASKAYASTRFPRGPSKSHVFAEADRTEKQQHTLGSMLQQIEVEVSTVAIHFDIATGWLLCKACQRVTQMVPQEGQPKKQSPSDQPARSVSLHLVVHQLSVKFIEHVAGYSHSPENAGTPLPPPYHSMEDIVLQIAASGLIARVLADGKRTNLTFDLSKFKLGLASDDLISFNESLKMRESTRDIMTPTPVDISLSLSKSCDSAKIDISTLPLHLNLNMQQLEEVLGWMGGLSTILELGSSISSAATTKGGPKPPKKRPRGVHFETPNPAPAKSNTLSIPWKANARVGGIVLDVVGDTHYLKLSTSAVKVVSRFEGIGVQIDKVELAGPLPLDDSSDAPAMIALDNVRVELLSVPKENDIDRLLALITPSKAKYDDDDDIMLDTLIRQRRQGSVLRTRVEAMDIFVSNPSGLAPLSSLAVEMSRLSNVTKYLPEDDRPGILTLTKICEFDVNVQIGGEVGNMKAHLMDSEAAWISMPSLIATKIESMTVIRQTKNSNEELIGEAICPSAQKTQQPMFMARFIPDEMDPTFKIKLHRLRVEYTTASIVALLGLDRNKTGGELAGEMADSIANLAEHSGRVEDPLAFAASASDTSGASPKPTRLAVVLRDCVLGLNPRNSPSKGVVVLTNAKFGGILNGEESSEATLDIRKSSIMIIDDVANDGYTDNLRPRTSAVVQSNQVQEYICRGYVPVATISSATVIVKMMKLAEDGTKSLDVELRPGLLILETCADSTQTLINILNGLQPPTPPSVAVKYRTEVMPLEDMLASFSGDAFPADPSLPSEFESELEPVVEEQSSEDPLSNELEYVSDFDPGSEGIEAIRSSEDNDLLGSFHSQYQVSSSIAELDFQEDHFAKQSAVGGTAHRWDSTHNTYGLSNDTKLQRSPLRVRVRDMHIIWNLFDGYDWQRTRDTISKAVKDVETKATERRARASRMSPTAEDEEESVIGDFLFNSIYIGIPANKDPRELHREINRDIDDLTSETGSYATTTTVTGATSRQGRPTSTREKKLRLHRSKHHKMTFELRGVCADLVVFPPGEEETHSSVDVRVKDLEIYDHVPTSTWKKFATYMHEAGERESGTSMVHIELLTVKPVPELAASEIVLKATVLPIRLHVDQDALDFMSRFFEFRDESVEESTTPGDVPFLQRVEVNAVQVRLDFKPKRVDYAGLRSGRTTEFMNFFVLDGADMVLRHVIIYGVSGFDRLGNTLNDIWMPDVKRNQLPGVLAGLAPIRSLVNVGGGVRDLVLIPMREYKKDGRIVRSIQKGAMAFGKTTSNEFVKLGAKLAIGTQTVLQGMEDLLTSPNAASAASEENRDDDEEAKKISLYADQPVGVVAGIRGAYSSLERDLLLARDAIVAVPGEVVESGSAKAAAKAVWKRAPTVVLRPAIGVSKAVGQTLLGAGNTLDPSNRRKMEDKYKRH</sequence>
<evidence type="ECO:0000256" key="4">
    <source>
        <dbReference type="ARBA" id="ARBA00018070"/>
    </source>
</evidence>
<feature type="compositionally biased region" description="Basic and acidic residues" evidence="13">
    <location>
        <begin position="362"/>
        <end position="373"/>
    </location>
</feature>
<gene>
    <name evidence="14" type="ORF">PENDEC_c010G00277</name>
</gene>
<dbReference type="GO" id="GO:0043495">
    <property type="term" value="F:protein-membrane adaptor activity"/>
    <property type="evidence" value="ECO:0007669"/>
    <property type="project" value="TreeGrafter"/>
</dbReference>
<evidence type="ECO:0000256" key="3">
    <source>
        <dbReference type="ARBA" id="ARBA00009714"/>
    </source>
</evidence>
<evidence type="ECO:0000256" key="6">
    <source>
        <dbReference type="ARBA" id="ARBA00022824"/>
    </source>
</evidence>
<evidence type="ECO:0000313" key="15">
    <source>
        <dbReference type="Proteomes" id="UP000191522"/>
    </source>
</evidence>
<dbReference type="PANTHER" id="PTHR13190:SF1">
    <property type="entry name" value="AUTOPHAGY-RELATED 2, ISOFORM A"/>
    <property type="match status" value="1"/>
</dbReference>
<feature type="region of interest" description="Disordered" evidence="13">
    <location>
        <begin position="949"/>
        <end position="981"/>
    </location>
</feature>
<evidence type="ECO:0000256" key="10">
    <source>
        <dbReference type="ARBA" id="ARBA00024479"/>
    </source>
</evidence>
<feature type="compositionally biased region" description="Polar residues" evidence="13">
    <location>
        <begin position="457"/>
        <end position="472"/>
    </location>
</feature>
<evidence type="ECO:0000256" key="1">
    <source>
        <dbReference type="ARBA" id="ARBA00004406"/>
    </source>
</evidence>
<comment type="catalytic activity">
    <reaction evidence="10">
        <text>a 1,2-diacyl-sn-glycero-3-phospho-L-serine(in) = a 1,2-diacyl-sn-glycero-3-phospho-L-serine(out)</text>
        <dbReference type="Rhea" id="RHEA:38663"/>
        <dbReference type="ChEBI" id="CHEBI:57262"/>
    </reaction>
</comment>
<comment type="caution">
    <text evidence="14">The sequence shown here is derived from an EMBL/GenBank/DDBJ whole genome shotgun (WGS) entry which is preliminary data.</text>
</comment>
<keyword evidence="5" id="KW-0813">Transport</keyword>
<keyword evidence="6" id="KW-0256">Endoplasmic reticulum</keyword>
<evidence type="ECO:0000256" key="8">
    <source>
        <dbReference type="ARBA" id="ARBA00023055"/>
    </source>
</evidence>
<comment type="catalytic activity">
    <reaction evidence="11">
        <text>a 1,2-diacyl-sn-glycero-3-phosphoethanolamine(in) = a 1,2-diacyl-sn-glycero-3-phosphoethanolamine(out)</text>
        <dbReference type="Rhea" id="RHEA:38895"/>
        <dbReference type="ChEBI" id="CHEBI:64612"/>
    </reaction>
</comment>
<accession>A0A1V6PC74</accession>
<feature type="region of interest" description="Disordered" evidence="13">
    <location>
        <begin position="295"/>
        <end position="373"/>
    </location>
</feature>
<comment type="catalytic activity">
    <reaction evidence="12">
        <text>a 1,2-diacyl-sn-glycero-3-phosphocholine(in) = a 1,2-diacyl-sn-glycero-3-phosphocholine(out)</text>
        <dbReference type="Rhea" id="RHEA:38571"/>
        <dbReference type="ChEBI" id="CHEBI:57643"/>
    </reaction>
</comment>
<feature type="compositionally biased region" description="Polar residues" evidence="13">
    <location>
        <begin position="603"/>
        <end position="615"/>
    </location>
</feature>
<feature type="compositionally biased region" description="Low complexity" evidence="13">
    <location>
        <begin position="629"/>
        <end position="644"/>
    </location>
</feature>
<name>A0A1V6PC74_PENDC</name>
<proteinExistence type="inferred from homology"/>
<reference evidence="15" key="1">
    <citation type="journal article" date="2017" name="Nat. Microbiol.">
        <title>Global analysis of biosynthetic gene clusters reveals vast potential of secondary metabolite production in Penicillium species.</title>
        <authorList>
            <person name="Nielsen J.C."/>
            <person name="Grijseels S."/>
            <person name="Prigent S."/>
            <person name="Ji B."/>
            <person name="Dainat J."/>
            <person name="Nielsen K.F."/>
            <person name="Frisvad J.C."/>
            <person name="Workman M."/>
            <person name="Nielsen J."/>
        </authorList>
    </citation>
    <scope>NUCLEOTIDE SEQUENCE [LARGE SCALE GENOMIC DNA]</scope>
    <source>
        <strain evidence="15">IBT 11843</strain>
    </source>
</reference>
<dbReference type="InterPro" id="IPR026849">
    <property type="entry name" value="ATG2"/>
</dbReference>
<dbReference type="GO" id="GO:0005789">
    <property type="term" value="C:endoplasmic reticulum membrane"/>
    <property type="evidence" value="ECO:0007669"/>
    <property type="project" value="UniProtKB-SubCell"/>
</dbReference>
<evidence type="ECO:0000256" key="13">
    <source>
        <dbReference type="SAM" id="MobiDB-lite"/>
    </source>
</evidence>
<keyword evidence="15" id="KW-1185">Reference proteome</keyword>
<evidence type="ECO:0000256" key="9">
    <source>
        <dbReference type="ARBA" id="ARBA00023136"/>
    </source>
</evidence>
<dbReference type="STRING" id="69771.A0A1V6PC74"/>
<dbReference type="Proteomes" id="UP000191522">
    <property type="component" value="Unassembled WGS sequence"/>
</dbReference>
<keyword evidence="7" id="KW-0072">Autophagy</keyword>
<feature type="compositionally biased region" description="Polar residues" evidence="13">
    <location>
        <begin position="158"/>
        <end position="172"/>
    </location>
</feature>
<dbReference type="GO" id="GO:0061709">
    <property type="term" value="P:reticulophagy"/>
    <property type="evidence" value="ECO:0007669"/>
    <property type="project" value="TreeGrafter"/>
</dbReference>
<dbReference type="GO" id="GO:0000422">
    <property type="term" value="P:autophagy of mitochondrion"/>
    <property type="evidence" value="ECO:0007669"/>
    <property type="project" value="TreeGrafter"/>
</dbReference>
<protein>
    <recommendedName>
        <fullName evidence="4">Autophagy-related protein 2</fullName>
    </recommendedName>
</protein>
<feature type="region of interest" description="Disordered" evidence="13">
    <location>
        <begin position="450"/>
        <end position="472"/>
    </location>
</feature>
<feature type="region of interest" description="Disordered" evidence="13">
    <location>
        <begin position="507"/>
        <end position="535"/>
    </location>
</feature>
<comment type="subcellular location">
    <subcellularLocation>
        <location evidence="1">Endoplasmic reticulum membrane</location>
        <topology evidence="1">Peripheral membrane protein</topology>
    </subcellularLocation>
    <subcellularLocation>
        <location evidence="2">Preautophagosomal structure membrane</location>
        <topology evidence="2">Peripheral membrane protein</topology>
    </subcellularLocation>
</comment>
<dbReference type="Pfam" id="PF13329">
    <property type="entry name" value="ATG2_CAD"/>
    <property type="match status" value="1"/>
</dbReference>
<feature type="compositionally biased region" description="Polar residues" evidence="13">
    <location>
        <begin position="295"/>
        <end position="346"/>
    </location>
</feature>
<dbReference type="OMA" id="AVWKRAP"/>
<dbReference type="GO" id="GO:0000045">
    <property type="term" value="P:autophagosome assembly"/>
    <property type="evidence" value="ECO:0007669"/>
    <property type="project" value="TreeGrafter"/>
</dbReference>
<evidence type="ECO:0000256" key="7">
    <source>
        <dbReference type="ARBA" id="ARBA00023006"/>
    </source>
</evidence>
<feature type="compositionally biased region" description="Basic and acidic residues" evidence="13">
    <location>
        <begin position="678"/>
        <end position="693"/>
    </location>
</feature>
<dbReference type="EMBL" id="MDYL01000010">
    <property type="protein sequence ID" value="OQD74621.1"/>
    <property type="molecule type" value="Genomic_DNA"/>
</dbReference>
<dbReference type="GO" id="GO:0032266">
    <property type="term" value="F:phosphatidylinositol-3-phosphate binding"/>
    <property type="evidence" value="ECO:0007669"/>
    <property type="project" value="TreeGrafter"/>
</dbReference>
<feature type="compositionally biased region" description="Low complexity" evidence="13">
    <location>
        <begin position="569"/>
        <end position="579"/>
    </location>
</feature>
<feature type="compositionally biased region" description="Low complexity" evidence="13">
    <location>
        <begin position="509"/>
        <end position="524"/>
    </location>
</feature>